<dbReference type="RefSeq" id="WP_067064381.1">
    <property type="nucleotide sequence ID" value="NZ_CP014699.1"/>
</dbReference>
<evidence type="ECO:0000259" key="1">
    <source>
        <dbReference type="PROSITE" id="PS50943"/>
    </source>
</evidence>
<proteinExistence type="predicted"/>
<organism evidence="2 3">
    <name type="scientific">Streptococcus pantholopis</name>
    <dbReference type="NCBI Taxonomy" id="1811193"/>
    <lineage>
        <taxon>Bacteria</taxon>
        <taxon>Bacillati</taxon>
        <taxon>Bacillota</taxon>
        <taxon>Bacilli</taxon>
        <taxon>Lactobacillales</taxon>
        <taxon>Streptococcaceae</taxon>
        <taxon>Streptococcus</taxon>
    </lineage>
</organism>
<reference evidence="2 3" key="1">
    <citation type="journal article" date="2016" name="Int. J. Syst. Evol. Microbiol.">
        <title>Streptococcuspantholopis sp. nov., isolated from faeces of the Tibetan antelope (Pantholops hodgsonii).</title>
        <authorList>
            <person name="Bai X."/>
            <person name="Xiong Y."/>
            <person name="Lu S."/>
            <person name="Jin D."/>
            <person name="Lai X."/>
            <person name="Yang J."/>
            <person name="Niu L."/>
            <person name="Hu S."/>
            <person name="Meng X."/>
            <person name="Pu J."/>
            <person name="Ye C."/>
            <person name="Xu J."/>
        </authorList>
    </citation>
    <scope>NUCLEOTIDE SEQUENCE [LARGE SCALE GENOMIC DNA]</scope>
    <source>
        <strain evidence="2 3">TA 26</strain>
    </source>
</reference>
<dbReference type="InterPro" id="IPR001387">
    <property type="entry name" value="Cro/C1-type_HTH"/>
</dbReference>
<keyword evidence="3" id="KW-1185">Reference proteome</keyword>
<dbReference type="SMART" id="SM00530">
    <property type="entry name" value="HTH_XRE"/>
    <property type="match status" value="1"/>
</dbReference>
<dbReference type="EMBL" id="CP014699">
    <property type="protein sequence ID" value="AND80098.1"/>
    <property type="molecule type" value="Genomic_DNA"/>
</dbReference>
<evidence type="ECO:0000313" key="2">
    <source>
        <dbReference type="EMBL" id="AND80098.1"/>
    </source>
</evidence>
<dbReference type="SUPFAM" id="SSF47413">
    <property type="entry name" value="lambda repressor-like DNA-binding domains"/>
    <property type="match status" value="1"/>
</dbReference>
<dbReference type="InterPro" id="IPR010982">
    <property type="entry name" value="Lambda_DNA-bd_dom_sf"/>
</dbReference>
<gene>
    <name evidence="2" type="ORF">A0O21_08840</name>
</gene>
<reference evidence="3" key="2">
    <citation type="submission" date="2016-03" db="EMBL/GenBank/DDBJ databases">
        <title>Streptococcus antelopensis sp. nov., isolated from the feces of the Tibetan antelope (Pantholops hodgsonii) in Hoh Xil National Nature Reserve, Qinghai, China.</title>
        <authorList>
            <person name="Bai X."/>
        </authorList>
    </citation>
    <scope>NUCLEOTIDE SEQUENCE [LARGE SCALE GENOMIC DNA]</scope>
    <source>
        <strain evidence="3">TA 26</strain>
    </source>
</reference>
<dbReference type="PROSITE" id="PS50943">
    <property type="entry name" value="HTH_CROC1"/>
    <property type="match status" value="1"/>
</dbReference>
<dbReference type="Pfam" id="PF18710">
    <property type="entry name" value="ComR_TPR"/>
    <property type="match status" value="1"/>
</dbReference>
<dbReference type="Pfam" id="PF01381">
    <property type="entry name" value="HTH_3"/>
    <property type="match status" value="1"/>
</dbReference>
<dbReference type="CDD" id="cd00093">
    <property type="entry name" value="HTH_XRE"/>
    <property type="match status" value="1"/>
</dbReference>
<feature type="domain" description="HTH cro/C1-type" evidence="1">
    <location>
        <begin position="13"/>
        <end position="68"/>
    </location>
</feature>
<dbReference type="Proteomes" id="UP000077317">
    <property type="component" value="Chromosome"/>
</dbReference>
<protein>
    <submittedName>
        <fullName evidence="2">Transcriptional regulator</fullName>
    </submittedName>
</protein>
<dbReference type="GO" id="GO:0003677">
    <property type="term" value="F:DNA binding"/>
    <property type="evidence" value="ECO:0007669"/>
    <property type="project" value="InterPro"/>
</dbReference>
<name>A0A172Q9J0_9STRE</name>
<dbReference type="KEGG" id="spat:A0O21_08840"/>
<dbReference type="OrthoDB" id="2233180at2"/>
<accession>A0A172Q9J0</accession>
<dbReference type="Gene3D" id="1.10.260.40">
    <property type="entry name" value="lambda repressor-like DNA-binding domains"/>
    <property type="match status" value="1"/>
</dbReference>
<dbReference type="AlphaFoldDB" id="A0A172Q9J0"/>
<sequence>MNQAIKEGIGRRIRQAREERGLTREEFCGTEEELTVRQLQRIELGKSQPSLLKLDYIAGVLNVDLTALLAGDGMLLPDSYFRMKYRLFKIPSYSDPQRLDEKIELIETIYDHYFSLLPEEELFTLDLLDNIFDYLRKGQRPAAEDSFAEAFKELLLKPRYSLNDLLLAKFYLIQHHSGAYNKALVQKMETRALKQEISGDDYYNLELINFFSDLSALYTSHAEYPKLDVPVKRMHDLIRETRQDSMIPLTLMFEAKYYIYVKQCRNKAEELYNAAVWLAESFDDVLLKTKLIHERKEDRV</sequence>
<evidence type="ECO:0000313" key="3">
    <source>
        <dbReference type="Proteomes" id="UP000077317"/>
    </source>
</evidence>
<dbReference type="InterPro" id="IPR040799">
    <property type="entry name" value="ComR_TPR"/>
</dbReference>